<dbReference type="Proteomes" id="UP000236752">
    <property type="component" value="Unassembled WGS sequence"/>
</dbReference>
<name>A0A1H5VSG9_9RHOB</name>
<sequence>MVGCQKPAETVAPMALRNQSAPVAAQVDATEARISGDWRVVAGVGIPVGSKVSIGQGVMAVNGSALPLAQVGPGQFNAAGTALWVHWLDADARTVAMGDPDGHWYFVMDRTGKPGERMTAARTILDWYGYDTTRL</sequence>
<evidence type="ECO:0000313" key="2">
    <source>
        <dbReference type="Proteomes" id="UP000236752"/>
    </source>
</evidence>
<gene>
    <name evidence="1" type="ORF">SAMN04488045_1149</name>
</gene>
<proteinExistence type="predicted"/>
<organism evidence="1 2">
    <name type="scientific">Thalassococcus halodurans</name>
    <dbReference type="NCBI Taxonomy" id="373675"/>
    <lineage>
        <taxon>Bacteria</taxon>
        <taxon>Pseudomonadati</taxon>
        <taxon>Pseudomonadota</taxon>
        <taxon>Alphaproteobacteria</taxon>
        <taxon>Rhodobacterales</taxon>
        <taxon>Roseobacteraceae</taxon>
        <taxon>Thalassococcus</taxon>
    </lineage>
</organism>
<reference evidence="1 2" key="1">
    <citation type="submission" date="2016-10" db="EMBL/GenBank/DDBJ databases">
        <authorList>
            <person name="de Groot N.N."/>
        </authorList>
    </citation>
    <scope>NUCLEOTIDE SEQUENCE [LARGE SCALE GENOMIC DNA]</scope>
    <source>
        <strain evidence="1 2">DSM 26915</strain>
    </source>
</reference>
<dbReference type="AlphaFoldDB" id="A0A1H5VSG9"/>
<keyword evidence="2" id="KW-1185">Reference proteome</keyword>
<accession>A0A1H5VSG9</accession>
<protein>
    <submittedName>
        <fullName evidence="1">Apolipoprotein D and lipocalin family protein</fullName>
    </submittedName>
</protein>
<dbReference type="EMBL" id="FNUZ01000002">
    <property type="protein sequence ID" value="SEF89791.1"/>
    <property type="molecule type" value="Genomic_DNA"/>
</dbReference>
<evidence type="ECO:0000313" key="1">
    <source>
        <dbReference type="EMBL" id="SEF89791.1"/>
    </source>
</evidence>
<keyword evidence="1" id="KW-0449">Lipoprotein</keyword>